<sequence>MMSGSRISKFMTQNAIYIVLVVLVAAISIYSPNFLSMTSFRDILIQSSPRVIIALGSAMILITAGCDLSAGRVVGLTAVVSASLSQMPNYPHPFFEQVPQLPTFLPIIIAIAVGALVGLISGLIVAYLKIVPFIATLGTMVMTYGVCSLYFDMEPNNSQPIGGLRPEFTVFGSGSLDLGVITIPYIVIIAAVIAFVMWIVYNKTVLGKNMFAIGGNPQAAVVSGINVATTLIAIYVIAGALYGVGGILEAARTGGATNNYGNMYELDAIAAAVVGGVSVTGGIGTVPGIIAGVLIFTVINYGLTFVGMGPYWQLIIKGLIIVIAVAVDVRKYLARK</sequence>
<dbReference type="NCBIfam" id="NF007014">
    <property type="entry name" value="PRK09478.1"/>
    <property type="match status" value="1"/>
</dbReference>
<proteinExistence type="predicted"/>
<name>A0A380NME4_9FIRM</name>
<dbReference type="RefSeq" id="WP_245935695.1">
    <property type="nucleotide sequence ID" value="NZ_UHIO01000001.1"/>
</dbReference>
<keyword evidence="3 6" id="KW-0812">Transmembrane</keyword>
<comment type="subcellular location">
    <subcellularLocation>
        <location evidence="1">Cell membrane</location>
        <topology evidence="1">Multi-pass membrane protein</topology>
    </subcellularLocation>
</comment>
<dbReference type="PANTHER" id="PTHR32196:SF18">
    <property type="entry name" value="GALACTOSE_METHYL GALACTOSIDE IMPORT PERMEASE PROTEIN MGLC"/>
    <property type="match status" value="1"/>
</dbReference>
<keyword evidence="2" id="KW-1003">Cell membrane</keyword>
<dbReference type="Pfam" id="PF02653">
    <property type="entry name" value="BPD_transp_2"/>
    <property type="match status" value="1"/>
</dbReference>
<dbReference type="EMBL" id="UHIO01000001">
    <property type="protein sequence ID" value="SUP43286.1"/>
    <property type="molecule type" value="Genomic_DNA"/>
</dbReference>
<feature type="transmembrane region" description="Helical" evidence="6">
    <location>
        <begin position="178"/>
        <end position="201"/>
    </location>
</feature>
<dbReference type="GO" id="GO:0022857">
    <property type="term" value="F:transmembrane transporter activity"/>
    <property type="evidence" value="ECO:0007669"/>
    <property type="project" value="InterPro"/>
</dbReference>
<keyword evidence="4 6" id="KW-1133">Transmembrane helix</keyword>
<feature type="transmembrane region" description="Helical" evidence="6">
    <location>
        <begin position="311"/>
        <end position="329"/>
    </location>
</feature>
<feature type="transmembrane region" description="Helical" evidence="6">
    <location>
        <begin position="221"/>
        <end position="248"/>
    </location>
</feature>
<accession>A0A380NME4</accession>
<keyword evidence="5 6" id="KW-0472">Membrane</keyword>
<feature type="transmembrane region" description="Helical" evidence="6">
    <location>
        <begin position="269"/>
        <end position="299"/>
    </location>
</feature>
<evidence type="ECO:0000256" key="5">
    <source>
        <dbReference type="ARBA" id="ARBA00023136"/>
    </source>
</evidence>
<reference evidence="7 8" key="1">
    <citation type="submission" date="2018-06" db="EMBL/GenBank/DDBJ databases">
        <authorList>
            <consortium name="Pathogen Informatics"/>
            <person name="Doyle S."/>
        </authorList>
    </citation>
    <scope>NUCLEOTIDE SEQUENCE [LARGE SCALE GENOMIC DNA]</scope>
    <source>
        <strain evidence="7 8">NCTC12020</strain>
    </source>
</reference>
<evidence type="ECO:0000313" key="7">
    <source>
        <dbReference type="EMBL" id="SUP43286.1"/>
    </source>
</evidence>
<dbReference type="Proteomes" id="UP000255367">
    <property type="component" value="Unassembled WGS sequence"/>
</dbReference>
<protein>
    <submittedName>
        <fullName evidence="7">Galactoside transport system permease protein mglC</fullName>
    </submittedName>
</protein>
<evidence type="ECO:0000256" key="2">
    <source>
        <dbReference type="ARBA" id="ARBA00022475"/>
    </source>
</evidence>
<dbReference type="PANTHER" id="PTHR32196">
    <property type="entry name" value="ABC TRANSPORTER PERMEASE PROTEIN YPHD-RELATED-RELATED"/>
    <property type="match status" value="1"/>
</dbReference>
<organism evidence="7 8">
    <name type="scientific">Veillonella criceti</name>
    <dbReference type="NCBI Taxonomy" id="103891"/>
    <lineage>
        <taxon>Bacteria</taxon>
        <taxon>Bacillati</taxon>
        <taxon>Bacillota</taxon>
        <taxon>Negativicutes</taxon>
        <taxon>Veillonellales</taxon>
        <taxon>Veillonellaceae</taxon>
        <taxon>Veillonella</taxon>
    </lineage>
</organism>
<feature type="transmembrane region" description="Helical" evidence="6">
    <location>
        <begin position="12"/>
        <end position="31"/>
    </location>
</feature>
<evidence type="ECO:0000256" key="3">
    <source>
        <dbReference type="ARBA" id="ARBA00022692"/>
    </source>
</evidence>
<feature type="transmembrane region" description="Helical" evidence="6">
    <location>
        <begin position="104"/>
        <end position="124"/>
    </location>
</feature>
<dbReference type="AlphaFoldDB" id="A0A380NME4"/>
<dbReference type="CDD" id="cd06579">
    <property type="entry name" value="TM_PBP1_transp_AraH_like"/>
    <property type="match status" value="1"/>
</dbReference>
<dbReference type="GO" id="GO:0005886">
    <property type="term" value="C:plasma membrane"/>
    <property type="evidence" value="ECO:0007669"/>
    <property type="project" value="UniProtKB-SubCell"/>
</dbReference>
<evidence type="ECO:0000313" key="8">
    <source>
        <dbReference type="Proteomes" id="UP000255367"/>
    </source>
</evidence>
<feature type="transmembrane region" description="Helical" evidence="6">
    <location>
        <begin position="130"/>
        <end position="151"/>
    </location>
</feature>
<keyword evidence="8" id="KW-1185">Reference proteome</keyword>
<evidence type="ECO:0000256" key="1">
    <source>
        <dbReference type="ARBA" id="ARBA00004651"/>
    </source>
</evidence>
<gene>
    <name evidence="7" type="primary">mglC</name>
    <name evidence="7" type="ORF">NCTC12020_01132</name>
</gene>
<feature type="transmembrane region" description="Helical" evidence="6">
    <location>
        <begin position="51"/>
        <end position="84"/>
    </location>
</feature>
<evidence type="ECO:0000256" key="6">
    <source>
        <dbReference type="SAM" id="Phobius"/>
    </source>
</evidence>
<evidence type="ECO:0000256" key="4">
    <source>
        <dbReference type="ARBA" id="ARBA00022989"/>
    </source>
</evidence>
<dbReference type="InterPro" id="IPR001851">
    <property type="entry name" value="ABC_transp_permease"/>
</dbReference>